<dbReference type="Gene3D" id="3.40.50.150">
    <property type="entry name" value="Vaccinia Virus protein VP39"/>
    <property type="match status" value="1"/>
</dbReference>
<keyword evidence="2" id="KW-0489">Methyltransferase</keyword>
<dbReference type="STRING" id="320771.Cflav_PD4367"/>
<keyword evidence="2" id="KW-0808">Transferase</keyword>
<dbReference type="SUPFAM" id="SSF53335">
    <property type="entry name" value="S-adenosyl-L-methionine-dependent methyltransferases"/>
    <property type="match status" value="1"/>
</dbReference>
<dbReference type="PANTHER" id="PTHR43464:SF82">
    <property type="entry name" value="METHYLTRANSFERASE DOMAIN-CONTAINING PROTEIN"/>
    <property type="match status" value="1"/>
</dbReference>
<comment type="caution">
    <text evidence="2">The sequence shown here is derived from an EMBL/GenBank/DDBJ whole genome shotgun (WGS) entry which is preliminary data.</text>
</comment>
<evidence type="ECO:0000313" key="3">
    <source>
        <dbReference type="Proteomes" id="UP000003688"/>
    </source>
</evidence>
<dbReference type="Pfam" id="PF13649">
    <property type="entry name" value="Methyltransf_25"/>
    <property type="match status" value="1"/>
</dbReference>
<gene>
    <name evidence="2" type="ORF">Cflav_PD4367</name>
</gene>
<evidence type="ECO:0000259" key="1">
    <source>
        <dbReference type="Pfam" id="PF13649"/>
    </source>
</evidence>
<accession>B9XFI2</accession>
<dbReference type="PANTHER" id="PTHR43464">
    <property type="entry name" value="METHYLTRANSFERASE"/>
    <property type="match status" value="1"/>
</dbReference>
<keyword evidence="3" id="KW-1185">Reference proteome</keyword>
<dbReference type="Proteomes" id="UP000003688">
    <property type="component" value="Unassembled WGS sequence"/>
</dbReference>
<organism evidence="2 3">
    <name type="scientific">Pedosphaera parvula (strain Ellin514)</name>
    <dbReference type="NCBI Taxonomy" id="320771"/>
    <lineage>
        <taxon>Bacteria</taxon>
        <taxon>Pseudomonadati</taxon>
        <taxon>Verrucomicrobiota</taxon>
        <taxon>Pedosphaerae</taxon>
        <taxon>Pedosphaerales</taxon>
        <taxon>Pedosphaeraceae</taxon>
        <taxon>Pedosphaera</taxon>
    </lineage>
</organism>
<dbReference type="InterPro" id="IPR041698">
    <property type="entry name" value="Methyltransf_25"/>
</dbReference>
<name>B9XFI2_PEDPL</name>
<sequence length="267" mass="30492">MSTHEAKRVRSNRELWNNLARVHFHSKFYDVPGFLKGKSSLNPIDLQVLGDVRGKSVLHLQCHFGKDTLSLARMGAVVTGVDFSEVAIEKARELKEASRLDARFIHCDVNHLDESLDKKFDIVYASFGVIGWHSDLGNWARIVSRFMKKKGKFCFAEFHPVLWMLSDDHSKIEYSYFKSDPIVGENEKSYADPESKNLGTSHCWNHSLGELFGALESHGLIIKDFKEYDFSPYATFPDAIEKNGRYYIKGLEHKLPLTYSLTAIKKA</sequence>
<dbReference type="AlphaFoldDB" id="B9XFI2"/>
<proteinExistence type="predicted"/>
<reference evidence="2 3" key="1">
    <citation type="journal article" date="2011" name="J. Bacteriol.">
        <title>Genome sequence of 'Pedosphaera parvula' Ellin514, an aerobic Verrucomicrobial isolate from pasture soil.</title>
        <authorList>
            <person name="Kant R."/>
            <person name="van Passel M.W."/>
            <person name="Sangwan P."/>
            <person name="Palva A."/>
            <person name="Lucas S."/>
            <person name="Copeland A."/>
            <person name="Lapidus A."/>
            <person name="Glavina Del Rio T."/>
            <person name="Dalin E."/>
            <person name="Tice H."/>
            <person name="Bruce D."/>
            <person name="Goodwin L."/>
            <person name="Pitluck S."/>
            <person name="Chertkov O."/>
            <person name="Larimer F.W."/>
            <person name="Land M.L."/>
            <person name="Hauser L."/>
            <person name="Brettin T.S."/>
            <person name="Detter J.C."/>
            <person name="Han S."/>
            <person name="de Vos W.M."/>
            <person name="Janssen P.H."/>
            <person name="Smidt H."/>
        </authorList>
    </citation>
    <scope>NUCLEOTIDE SEQUENCE [LARGE SCALE GENOMIC DNA]</scope>
    <source>
        <strain evidence="2 3">Ellin514</strain>
    </source>
</reference>
<dbReference type="GO" id="GO:0032259">
    <property type="term" value="P:methylation"/>
    <property type="evidence" value="ECO:0007669"/>
    <property type="project" value="UniProtKB-KW"/>
</dbReference>
<dbReference type="OrthoDB" id="9774345at2"/>
<dbReference type="CDD" id="cd02440">
    <property type="entry name" value="AdoMet_MTases"/>
    <property type="match status" value="1"/>
</dbReference>
<evidence type="ECO:0000313" key="2">
    <source>
        <dbReference type="EMBL" id="EEF61346.1"/>
    </source>
</evidence>
<dbReference type="GO" id="GO:0008168">
    <property type="term" value="F:methyltransferase activity"/>
    <property type="evidence" value="ECO:0007669"/>
    <property type="project" value="UniProtKB-KW"/>
</dbReference>
<feature type="domain" description="Methyltransferase" evidence="1">
    <location>
        <begin position="57"/>
        <end position="151"/>
    </location>
</feature>
<protein>
    <submittedName>
        <fullName evidence="2">Methyltransferase type 11</fullName>
    </submittedName>
</protein>
<dbReference type="InterPro" id="IPR029063">
    <property type="entry name" value="SAM-dependent_MTases_sf"/>
</dbReference>
<dbReference type="EMBL" id="ABOX02000010">
    <property type="protein sequence ID" value="EEF61346.1"/>
    <property type="molecule type" value="Genomic_DNA"/>
</dbReference>